<dbReference type="OrthoDB" id="3766406at2759"/>
<dbReference type="EMBL" id="JAPQKN010000002">
    <property type="protein sequence ID" value="KAJ5168457.1"/>
    <property type="molecule type" value="Genomic_DNA"/>
</dbReference>
<dbReference type="RefSeq" id="XP_056544918.1">
    <property type="nucleotide sequence ID" value="XM_056686176.1"/>
</dbReference>
<proteinExistence type="predicted"/>
<dbReference type="AlphaFoldDB" id="A0A9W9I9Q8"/>
<accession>A0A9W9I9Q8</accession>
<name>A0A9W9I9Q8_9EURO</name>
<protein>
    <recommendedName>
        <fullName evidence="3">F-box domain-containing protein</fullName>
    </recommendedName>
</protein>
<evidence type="ECO:0000313" key="2">
    <source>
        <dbReference type="Proteomes" id="UP001149163"/>
    </source>
</evidence>
<gene>
    <name evidence="1" type="ORF">N7482_004051</name>
</gene>
<dbReference type="Proteomes" id="UP001149163">
    <property type="component" value="Unassembled WGS sequence"/>
</dbReference>
<reference evidence="1" key="1">
    <citation type="submission" date="2022-11" db="EMBL/GenBank/DDBJ databases">
        <authorList>
            <person name="Petersen C."/>
        </authorList>
    </citation>
    <scope>NUCLEOTIDE SEQUENCE</scope>
    <source>
        <strain evidence="1">IBT 26290</strain>
    </source>
</reference>
<reference evidence="1" key="2">
    <citation type="journal article" date="2023" name="IMA Fungus">
        <title>Comparative genomic study of the Penicillium genus elucidates a diverse pangenome and 15 lateral gene transfer events.</title>
        <authorList>
            <person name="Petersen C."/>
            <person name="Sorensen T."/>
            <person name="Nielsen M.R."/>
            <person name="Sondergaard T.E."/>
            <person name="Sorensen J.L."/>
            <person name="Fitzpatrick D.A."/>
            <person name="Frisvad J.C."/>
            <person name="Nielsen K.L."/>
        </authorList>
    </citation>
    <scope>NUCLEOTIDE SEQUENCE</scope>
    <source>
        <strain evidence="1">IBT 26290</strain>
    </source>
</reference>
<evidence type="ECO:0000313" key="1">
    <source>
        <dbReference type="EMBL" id="KAJ5168457.1"/>
    </source>
</evidence>
<evidence type="ECO:0008006" key="3">
    <source>
        <dbReference type="Google" id="ProtNLM"/>
    </source>
</evidence>
<dbReference type="GeneID" id="81425352"/>
<comment type="caution">
    <text evidence="1">The sequence shown here is derived from an EMBL/GenBank/DDBJ whole genome shotgun (WGS) entry which is preliminary data.</text>
</comment>
<sequence length="407" mass="47470">MTDSTPKLTPMMTLPLEILLEITNKLEQGDLACFALCNHSLRALYIARPENPFTAYLAPRHFFFSRFDFPEGEELYRYEFLERLSRDLPRYYACMMCVKLHLWQNVDPPGCNFSKPYCVYRNHLRYGFIQPHLVPPWGTDLGKYAFSFEHLQLAMRRFYNGPTFGITTESLSYTEIKKAHHTRLMSVDARICPSSPSLCLRIQELSVVRRPIAPKLPAFPDTNFMQICAHIGRPTSNFDMLINNLISRYEKAKPKPAQRGKCLYCNTAWKMALRGLGGQQVCLALTRWIDLGPGLDPRDIRWDVHTWRATDMGLKLNKSAQVDNPRKRFERDSIEAQHPDALSEERLYQRNVGLIKHQACKILMNRFNDSFWFMHGDRSHQRAESFPPPVSERLVNRLRRLWRSLAV</sequence>
<keyword evidence="2" id="KW-1185">Reference proteome</keyword>
<organism evidence="1 2">
    <name type="scientific">Penicillium canariense</name>
    <dbReference type="NCBI Taxonomy" id="189055"/>
    <lineage>
        <taxon>Eukaryota</taxon>
        <taxon>Fungi</taxon>
        <taxon>Dikarya</taxon>
        <taxon>Ascomycota</taxon>
        <taxon>Pezizomycotina</taxon>
        <taxon>Eurotiomycetes</taxon>
        <taxon>Eurotiomycetidae</taxon>
        <taxon>Eurotiales</taxon>
        <taxon>Aspergillaceae</taxon>
        <taxon>Penicillium</taxon>
    </lineage>
</organism>